<reference evidence="2" key="2">
    <citation type="submission" date="2024-10" db="UniProtKB">
        <authorList>
            <consortium name="EnsemblProtists"/>
        </authorList>
    </citation>
    <scope>IDENTIFICATION</scope>
</reference>
<evidence type="ECO:0000313" key="3">
    <source>
        <dbReference type="Proteomes" id="UP000013827"/>
    </source>
</evidence>
<dbReference type="HOGENOM" id="CLU_067985_0_0_1"/>
<dbReference type="RefSeq" id="XP_005780223.1">
    <property type="nucleotide sequence ID" value="XM_005780166.1"/>
</dbReference>
<dbReference type="EnsemblProtists" id="EOD27794">
    <property type="protein sequence ID" value="EOD27794"/>
    <property type="gene ID" value="EMIHUDRAFT_434893"/>
</dbReference>
<dbReference type="AlphaFoldDB" id="A0A0D3JWA9"/>
<reference evidence="3" key="1">
    <citation type="journal article" date="2013" name="Nature">
        <title>Pan genome of the phytoplankton Emiliania underpins its global distribution.</title>
        <authorList>
            <person name="Read B.A."/>
            <person name="Kegel J."/>
            <person name="Klute M.J."/>
            <person name="Kuo A."/>
            <person name="Lefebvre S.C."/>
            <person name="Maumus F."/>
            <person name="Mayer C."/>
            <person name="Miller J."/>
            <person name="Monier A."/>
            <person name="Salamov A."/>
            <person name="Young J."/>
            <person name="Aguilar M."/>
            <person name="Claverie J.M."/>
            <person name="Frickenhaus S."/>
            <person name="Gonzalez K."/>
            <person name="Herman E.K."/>
            <person name="Lin Y.C."/>
            <person name="Napier J."/>
            <person name="Ogata H."/>
            <person name="Sarno A.F."/>
            <person name="Shmutz J."/>
            <person name="Schroeder D."/>
            <person name="de Vargas C."/>
            <person name="Verret F."/>
            <person name="von Dassow P."/>
            <person name="Valentin K."/>
            <person name="Van de Peer Y."/>
            <person name="Wheeler G."/>
            <person name="Dacks J.B."/>
            <person name="Delwiche C.F."/>
            <person name="Dyhrman S.T."/>
            <person name="Glockner G."/>
            <person name="John U."/>
            <person name="Richards T."/>
            <person name="Worden A.Z."/>
            <person name="Zhang X."/>
            <person name="Grigoriev I.V."/>
            <person name="Allen A.E."/>
            <person name="Bidle K."/>
            <person name="Borodovsky M."/>
            <person name="Bowler C."/>
            <person name="Brownlee C."/>
            <person name="Cock J.M."/>
            <person name="Elias M."/>
            <person name="Gladyshev V.N."/>
            <person name="Groth M."/>
            <person name="Guda C."/>
            <person name="Hadaegh A."/>
            <person name="Iglesias-Rodriguez M.D."/>
            <person name="Jenkins J."/>
            <person name="Jones B.M."/>
            <person name="Lawson T."/>
            <person name="Leese F."/>
            <person name="Lindquist E."/>
            <person name="Lobanov A."/>
            <person name="Lomsadze A."/>
            <person name="Malik S.B."/>
            <person name="Marsh M.E."/>
            <person name="Mackinder L."/>
            <person name="Mock T."/>
            <person name="Mueller-Roeber B."/>
            <person name="Pagarete A."/>
            <person name="Parker M."/>
            <person name="Probert I."/>
            <person name="Quesneville H."/>
            <person name="Raines C."/>
            <person name="Rensing S.A."/>
            <person name="Riano-Pachon D.M."/>
            <person name="Richier S."/>
            <person name="Rokitta S."/>
            <person name="Shiraiwa Y."/>
            <person name="Soanes D.M."/>
            <person name="van der Giezen M."/>
            <person name="Wahlund T.M."/>
            <person name="Williams B."/>
            <person name="Wilson W."/>
            <person name="Wolfe G."/>
            <person name="Wurch L.L."/>
        </authorList>
    </citation>
    <scope>NUCLEOTIDE SEQUENCE</scope>
</reference>
<evidence type="ECO:0000313" key="2">
    <source>
        <dbReference type="EnsemblProtists" id="EOD27794"/>
    </source>
</evidence>
<proteinExistence type="predicted"/>
<feature type="region of interest" description="Disordered" evidence="1">
    <location>
        <begin position="190"/>
        <end position="252"/>
    </location>
</feature>
<dbReference type="PaxDb" id="2903-EOD27794"/>
<name>A0A0D3JWA9_EMIH1</name>
<dbReference type="GeneID" id="17273340"/>
<feature type="compositionally biased region" description="Low complexity" evidence="1">
    <location>
        <begin position="192"/>
        <end position="206"/>
    </location>
</feature>
<evidence type="ECO:0000256" key="1">
    <source>
        <dbReference type="SAM" id="MobiDB-lite"/>
    </source>
</evidence>
<protein>
    <submittedName>
        <fullName evidence="2">Uncharacterized protein</fullName>
    </submittedName>
</protein>
<feature type="compositionally biased region" description="Low complexity" evidence="1">
    <location>
        <begin position="240"/>
        <end position="251"/>
    </location>
</feature>
<dbReference type="Proteomes" id="UP000013827">
    <property type="component" value="Unassembled WGS sequence"/>
</dbReference>
<organism evidence="2 3">
    <name type="scientific">Emiliania huxleyi (strain CCMP1516)</name>
    <dbReference type="NCBI Taxonomy" id="280463"/>
    <lineage>
        <taxon>Eukaryota</taxon>
        <taxon>Haptista</taxon>
        <taxon>Haptophyta</taxon>
        <taxon>Prymnesiophyceae</taxon>
        <taxon>Isochrysidales</taxon>
        <taxon>Noelaerhabdaceae</taxon>
        <taxon>Emiliania</taxon>
    </lineage>
</organism>
<dbReference type="KEGG" id="ehx:EMIHUDRAFT_434893"/>
<sequence>SSHSRNVRQLPAHLCHAAAHAPRYVLARAPARASSSASHCCGADRFSSALASSRALGTLRRASLCGAPVSCWPERKAPRARASSGPSLQLGVPLLRSRSSSVGALEEPSSLACGRRRCRTVVLRDIGAGPAGRGRGGVGASVSAFGRRSGDPRVRFVGARRGWCCCRSAACAGVRRRAEVSRRHSALRWACGTPGTTSTASGPSRLPARRATRRRRLRWTPPTAARGRRGGGRRGGGSRPSGSRPSAPAASLEGEHLEYLRRRGAPWGEPPVAGAAAPPEGARRRARIVDFWPGGALDTYRLRSRRRARRRAGWPWSARRGGCAARTRASLHAACRRNDSSAARLFLRRDG</sequence>
<feature type="compositionally biased region" description="Basic residues" evidence="1">
    <location>
        <begin position="207"/>
        <end position="218"/>
    </location>
</feature>
<accession>A0A0D3JWA9</accession>
<keyword evidence="3" id="KW-1185">Reference proteome</keyword>